<dbReference type="EMBL" id="DQBS01000162">
    <property type="protein sequence ID" value="HCO70366.1"/>
    <property type="molecule type" value="Genomic_DNA"/>
</dbReference>
<evidence type="ECO:0000256" key="2">
    <source>
        <dbReference type="ARBA" id="ARBA00022448"/>
    </source>
</evidence>
<comment type="caution">
    <text evidence="9">The sequence shown here is derived from an EMBL/GenBank/DDBJ whole genome shotgun (WGS) entry which is preliminary data.</text>
</comment>
<protein>
    <submittedName>
        <fullName evidence="9">Carbohydrate ABC transporter permease</fullName>
    </submittedName>
</protein>
<keyword evidence="4 7" id="KW-0812">Transmembrane</keyword>
<dbReference type="PANTHER" id="PTHR43744:SF12">
    <property type="entry name" value="ABC TRANSPORTER PERMEASE PROTEIN MG189-RELATED"/>
    <property type="match status" value="1"/>
</dbReference>
<dbReference type="Proteomes" id="UP000264215">
    <property type="component" value="Unassembled WGS sequence"/>
</dbReference>
<evidence type="ECO:0000256" key="3">
    <source>
        <dbReference type="ARBA" id="ARBA00022475"/>
    </source>
</evidence>
<dbReference type="SUPFAM" id="SSF161098">
    <property type="entry name" value="MetI-like"/>
    <property type="match status" value="1"/>
</dbReference>
<keyword evidence="6 7" id="KW-0472">Membrane</keyword>
<dbReference type="PANTHER" id="PTHR43744">
    <property type="entry name" value="ABC TRANSPORTER PERMEASE PROTEIN MG189-RELATED-RELATED"/>
    <property type="match status" value="1"/>
</dbReference>
<keyword evidence="2 7" id="KW-0813">Transport</keyword>
<evidence type="ECO:0000313" key="10">
    <source>
        <dbReference type="Proteomes" id="UP000264215"/>
    </source>
</evidence>
<feature type="transmembrane region" description="Helical" evidence="7">
    <location>
        <begin position="146"/>
        <end position="164"/>
    </location>
</feature>
<dbReference type="AlphaFoldDB" id="A0A3D3TMV9"/>
<feature type="transmembrane region" description="Helical" evidence="7">
    <location>
        <begin position="112"/>
        <end position="134"/>
    </location>
</feature>
<proteinExistence type="inferred from homology"/>
<feature type="transmembrane region" description="Helical" evidence="7">
    <location>
        <begin position="79"/>
        <end position="100"/>
    </location>
</feature>
<evidence type="ECO:0000256" key="1">
    <source>
        <dbReference type="ARBA" id="ARBA00004651"/>
    </source>
</evidence>
<keyword evidence="5 7" id="KW-1133">Transmembrane helix</keyword>
<accession>A0A3D3TMV9</accession>
<dbReference type="CDD" id="cd06261">
    <property type="entry name" value="TM_PBP2"/>
    <property type="match status" value="1"/>
</dbReference>
<dbReference type="Gene3D" id="1.10.3720.10">
    <property type="entry name" value="MetI-like"/>
    <property type="match status" value="1"/>
</dbReference>
<evidence type="ECO:0000313" key="9">
    <source>
        <dbReference type="EMBL" id="HCO70366.1"/>
    </source>
</evidence>
<comment type="similarity">
    <text evidence="7">Belongs to the binding-protein-dependent transport system permease family.</text>
</comment>
<evidence type="ECO:0000256" key="4">
    <source>
        <dbReference type="ARBA" id="ARBA00022692"/>
    </source>
</evidence>
<sequence length="278" mass="30932">MSVKAKTKTNIKKAISLLILGILASLAFIPLYWMVATAFTQPSLTMKFPPDIIPKNPTLQNFKDLFERKIIFRWTLNSFIVAGTVTLAQIFVCAMAGYALAKKKFPGSKVIFSMYIASMMIPTQVTLVPLYILISKMGMVDTYQALILPAIAAPFGVFLMRQFMVSVPTEIIEAARIDGASEFRTFAKIIVPISKPAMAVLGIFTFMGQWNSFLWPLIVTNTSEMRTLQAGLSLLQEQVPMQYSYLMASATYSAIPMIIVFLAFQKYFLKGITVGAIK</sequence>
<name>A0A3D3TMV9_9BACT</name>
<dbReference type="InterPro" id="IPR035906">
    <property type="entry name" value="MetI-like_sf"/>
</dbReference>
<feature type="transmembrane region" description="Helical" evidence="7">
    <location>
        <begin position="14"/>
        <end position="35"/>
    </location>
</feature>
<evidence type="ECO:0000259" key="8">
    <source>
        <dbReference type="PROSITE" id="PS50928"/>
    </source>
</evidence>
<evidence type="ECO:0000256" key="7">
    <source>
        <dbReference type="RuleBase" id="RU363032"/>
    </source>
</evidence>
<dbReference type="PROSITE" id="PS50928">
    <property type="entry name" value="ABC_TM1"/>
    <property type="match status" value="1"/>
</dbReference>
<gene>
    <name evidence="9" type="ORF">DIT26_07320</name>
</gene>
<reference evidence="9 10" key="1">
    <citation type="journal article" date="2018" name="Nat. Biotechnol.">
        <title>A standardized bacterial taxonomy based on genome phylogeny substantially revises the tree of life.</title>
        <authorList>
            <person name="Parks D.H."/>
            <person name="Chuvochina M."/>
            <person name="Waite D.W."/>
            <person name="Rinke C."/>
            <person name="Skarshewski A."/>
            <person name="Chaumeil P.A."/>
            <person name="Hugenholtz P."/>
        </authorList>
    </citation>
    <scope>NUCLEOTIDE SEQUENCE [LARGE SCALE GENOMIC DNA]</scope>
    <source>
        <strain evidence="9">UBA9905</strain>
    </source>
</reference>
<evidence type="ECO:0000256" key="6">
    <source>
        <dbReference type="ARBA" id="ARBA00023136"/>
    </source>
</evidence>
<feature type="domain" description="ABC transmembrane type-1" evidence="8">
    <location>
        <begin position="75"/>
        <end position="264"/>
    </location>
</feature>
<comment type="subcellular location">
    <subcellularLocation>
        <location evidence="1 7">Cell membrane</location>
        <topology evidence="1 7">Multi-pass membrane protein</topology>
    </subcellularLocation>
</comment>
<keyword evidence="3" id="KW-1003">Cell membrane</keyword>
<dbReference type="GO" id="GO:0055085">
    <property type="term" value="P:transmembrane transport"/>
    <property type="evidence" value="ECO:0007669"/>
    <property type="project" value="InterPro"/>
</dbReference>
<feature type="transmembrane region" description="Helical" evidence="7">
    <location>
        <begin position="243"/>
        <end position="264"/>
    </location>
</feature>
<organism evidence="9 10">
    <name type="scientific">Mesotoga infera</name>
    <dbReference type="NCBI Taxonomy" id="1236046"/>
    <lineage>
        <taxon>Bacteria</taxon>
        <taxon>Thermotogati</taxon>
        <taxon>Thermotogota</taxon>
        <taxon>Thermotogae</taxon>
        <taxon>Kosmotogales</taxon>
        <taxon>Kosmotogaceae</taxon>
        <taxon>Mesotoga</taxon>
    </lineage>
</organism>
<dbReference type="Pfam" id="PF00528">
    <property type="entry name" value="BPD_transp_1"/>
    <property type="match status" value="1"/>
</dbReference>
<dbReference type="GO" id="GO:0005886">
    <property type="term" value="C:plasma membrane"/>
    <property type="evidence" value="ECO:0007669"/>
    <property type="project" value="UniProtKB-SubCell"/>
</dbReference>
<evidence type="ECO:0000256" key="5">
    <source>
        <dbReference type="ARBA" id="ARBA00022989"/>
    </source>
</evidence>
<dbReference type="InterPro" id="IPR000515">
    <property type="entry name" value="MetI-like"/>
</dbReference>